<dbReference type="Gene3D" id="3.30.300.30">
    <property type="match status" value="2"/>
</dbReference>
<dbReference type="Pfam" id="PF13193">
    <property type="entry name" value="AMP-binding_C"/>
    <property type="match status" value="2"/>
</dbReference>
<dbReference type="SUPFAM" id="SSF52777">
    <property type="entry name" value="CoA-dependent acyltransferases"/>
    <property type="match status" value="2"/>
</dbReference>
<dbReference type="Proteomes" id="UP000194266">
    <property type="component" value="Unassembled WGS sequence"/>
</dbReference>
<dbReference type="PROSITE" id="PS50075">
    <property type="entry name" value="CARRIER"/>
    <property type="match status" value="1"/>
</dbReference>
<organism evidence="6 7">
    <name type="scientific">Streptomyces pharetrae CZA14</name>
    <dbReference type="NCBI Taxonomy" id="1144883"/>
    <lineage>
        <taxon>Bacteria</taxon>
        <taxon>Bacillati</taxon>
        <taxon>Actinomycetota</taxon>
        <taxon>Actinomycetes</taxon>
        <taxon>Kitasatosporales</taxon>
        <taxon>Streptomycetaceae</taxon>
        <taxon>Streptomyces</taxon>
    </lineage>
</organism>
<dbReference type="Pfam" id="PF00550">
    <property type="entry name" value="PP-binding"/>
    <property type="match status" value="1"/>
</dbReference>
<dbReference type="InterPro" id="IPR036736">
    <property type="entry name" value="ACP-like_sf"/>
</dbReference>
<keyword evidence="2" id="KW-0596">Phosphopantetheine</keyword>
<dbReference type="InterPro" id="IPR042099">
    <property type="entry name" value="ANL_N_sf"/>
</dbReference>
<dbReference type="PROSITE" id="PS00012">
    <property type="entry name" value="PHOSPHOPANTETHEINE"/>
    <property type="match status" value="1"/>
</dbReference>
<dbReference type="InterPro" id="IPR009081">
    <property type="entry name" value="PP-bd_ACP"/>
</dbReference>
<comment type="caution">
    <text evidence="6">The sequence shown here is derived from an EMBL/GenBank/DDBJ whole genome shotgun (WGS) entry which is preliminary data.</text>
</comment>
<dbReference type="InterPro" id="IPR000873">
    <property type="entry name" value="AMP-dep_synth/lig_dom"/>
</dbReference>
<dbReference type="RefSeq" id="WP_143659882.1">
    <property type="nucleotide sequence ID" value="NZ_MRYD01000408.1"/>
</dbReference>
<evidence type="ECO:0000256" key="3">
    <source>
        <dbReference type="ARBA" id="ARBA00022553"/>
    </source>
</evidence>
<dbReference type="Gene3D" id="3.30.559.10">
    <property type="entry name" value="Chloramphenicol acetyltransferase-like domain"/>
    <property type="match status" value="1"/>
</dbReference>
<dbReference type="InterPro" id="IPR020845">
    <property type="entry name" value="AMP-binding_CS"/>
</dbReference>
<dbReference type="InterPro" id="IPR001242">
    <property type="entry name" value="Condensation_dom"/>
</dbReference>
<dbReference type="InterPro" id="IPR020806">
    <property type="entry name" value="PKS_PP-bd"/>
</dbReference>
<dbReference type="PANTHER" id="PTHR45527">
    <property type="entry name" value="NONRIBOSOMAL PEPTIDE SYNTHETASE"/>
    <property type="match status" value="1"/>
</dbReference>
<evidence type="ECO:0000313" key="6">
    <source>
        <dbReference type="EMBL" id="OSZ55793.1"/>
    </source>
</evidence>
<dbReference type="Gene3D" id="3.30.559.30">
    <property type="entry name" value="Nonribosomal peptide synthetase, condensation domain"/>
    <property type="match status" value="1"/>
</dbReference>
<name>A0ABX3Y7U6_9ACTN</name>
<feature type="region of interest" description="Disordered" evidence="4">
    <location>
        <begin position="594"/>
        <end position="613"/>
    </location>
</feature>
<keyword evidence="3" id="KW-0597">Phosphoprotein</keyword>
<dbReference type="CDD" id="cd05930">
    <property type="entry name" value="A_NRPS"/>
    <property type="match status" value="1"/>
</dbReference>
<feature type="domain" description="Carrier" evidence="5">
    <location>
        <begin position="521"/>
        <end position="596"/>
    </location>
</feature>
<dbReference type="InterPro" id="IPR025110">
    <property type="entry name" value="AMP-bd_C"/>
</dbReference>
<feature type="region of interest" description="Disordered" evidence="4">
    <location>
        <begin position="1208"/>
        <end position="1235"/>
    </location>
</feature>
<comment type="cofactor">
    <cofactor evidence="1">
        <name>pantetheine 4'-phosphate</name>
        <dbReference type="ChEBI" id="CHEBI:47942"/>
    </cofactor>
</comment>
<dbReference type="SMART" id="SM00823">
    <property type="entry name" value="PKS_PP"/>
    <property type="match status" value="1"/>
</dbReference>
<evidence type="ECO:0000256" key="2">
    <source>
        <dbReference type="ARBA" id="ARBA00022450"/>
    </source>
</evidence>
<dbReference type="Gene3D" id="3.40.50.12780">
    <property type="entry name" value="N-terminal domain of ligase-like"/>
    <property type="match status" value="1"/>
</dbReference>
<dbReference type="InterPro" id="IPR045851">
    <property type="entry name" value="AMP-bd_C_sf"/>
</dbReference>
<dbReference type="PROSITE" id="PS00455">
    <property type="entry name" value="AMP_BINDING"/>
    <property type="match status" value="2"/>
</dbReference>
<reference evidence="6 7" key="1">
    <citation type="submission" date="2016-12" db="EMBL/GenBank/DDBJ databases">
        <title>Genome Mining:The Detection of Biosynthetic Gene Clusters to Aid in the Expression of Curamycin A produced by Streptomyces sp. strain CZA14.</title>
        <authorList>
            <person name="Durrell K.A."/>
            <person name="Kirby B.M."/>
            <person name="Khan W."/>
            <person name="Mthethwa T."/>
            <person name="Le Roes-Hill M."/>
        </authorList>
    </citation>
    <scope>NUCLEOTIDE SEQUENCE [LARGE SCALE GENOMIC DNA]</scope>
    <source>
        <strain evidence="6 7">CZA14</strain>
    </source>
</reference>
<dbReference type="InterPro" id="IPR006162">
    <property type="entry name" value="Ppantetheine_attach_site"/>
</dbReference>
<evidence type="ECO:0000259" key="5">
    <source>
        <dbReference type="PROSITE" id="PS50075"/>
    </source>
</evidence>
<dbReference type="SUPFAM" id="SSF56801">
    <property type="entry name" value="Acetyl-CoA synthetase-like"/>
    <property type="match status" value="2"/>
</dbReference>
<evidence type="ECO:0000256" key="4">
    <source>
        <dbReference type="SAM" id="MobiDB-lite"/>
    </source>
</evidence>
<dbReference type="PANTHER" id="PTHR45527:SF1">
    <property type="entry name" value="FATTY ACID SYNTHASE"/>
    <property type="match status" value="1"/>
</dbReference>
<feature type="region of interest" description="Disordered" evidence="4">
    <location>
        <begin position="1"/>
        <end position="24"/>
    </location>
</feature>
<accession>A0ABX3Y7U6</accession>
<evidence type="ECO:0000256" key="1">
    <source>
        <dbReference type="ARBA" id="ARBA00001957"/>
    </source>
</evidence>
<dbReference type="InterPro" id="IPR010071">
    <property type="entry name" value="AA_adenyl_dom"/>
</dbReference>
<feature type="non-terminal residue" evidence="6">
    <location>
        <position position="1591"/>
    </location>
</feature>
<dbReference type="Gene3D" id="1.10.1200.10">
    <property type="entry name" value="ACP-like"/>
    <property type="match status" value="1"/>
</dbReference>
<dbReference type="Pfam" id="PF00501">
    <property type="entry name" value="AMP-binding"/>
    <property type="match status" value="2"/>
</dbReference>
<dbReference type="InterPro" id="IPR023213">
    <property type="entry name" value="CAT-like_dom_sf"/>
</dbReference>
<dbReference type="Pfam" id="PF00668">
    <property type="entry name" value="Condensation"/>
    <property type="match status" value="1"/>
</dbReference>
<protein>
    <submittedName>
        <fullName evidence="6">Non-ribosomal peptide synthetase</fullName>
    </submittedName>
</protein>
<evidence type="ECO:0000313" key="7">
    <source>
        <dbReference type="Proteomes" id="UP000194266"/>
    </source>
</evidence>
<dbReference type="Gene3D" id="2.30.38.10">
    <property type="entry name" value="Luciferase, Domain 3"/>
    <property type="match status" value="1"/>
</dbReference>
<dbReference type="CDD" id="cd19531">
    <property type="entry name" value="LCL_NRPS-like"/>
    <property type="match status" value="1"/>
</dbReference>
<gene>
    <name evidence="6" type="ORF">OQI_36500</name>
</gene>
<keyword evidence="7" id="KW-1185">Reference proteome</keyword>
<dbReference type="SUPFAM" id="SSF47336">
    <property type="entry name" value="ACP-like"/>
    <property type="match status" value="1"/>
</dbReference>
<dbReference type="NCBIfam" id="TIGR01733">
    <property type="entry name" value="AA-adenyl-dom"/>
    <property type="match status" value="2"/>
</dbReference>
<dbReference type="Gene3D" id="3.40.50.980">
    <property type="match status" value="2"/>
</dbReference>
<dbReference type="EMBL" id="MRYD01000408">
    <property type="protein sequence ID" value="OSZ55793.1"/>
    <property type="molecule type" value="Genomic_DNA"/>
</dbReference>
<proteinExistence type="predicted"/>
<sequence>MTDLHAQRPATPASPPAGTVPPARARHVTRHVPLGELFTGWVTRDPDAPAVTDGRSTWSYGELARRAGRLAAHLAASGAGPERTVALVLPRSMELIAAELAVALTGAAFLPVDPDYPAERRALMLTDAAPAVVLDDPDRVRALLDGEDPEADPAPSRVLPDHAAYVIFTSGSTGTPKGVTVTHRGIAGFAAAAADRYAVGPGDRVLQFSSPSFDASVLELCVSVLSGALLVVPPHGPWLGDELAAVLDEHRITHALIPPAALATLPDPADIGGLPSLRTLIVGAEACPASLVDRWAPGRRMINSYGPTEATIVATWTGPLTAGSGTPAIGGPLPGTEAHVLDAALRPVPPGAEGELYVGGDGLARGYLGRPGLTATRFVAHPSGPPGARLYRTGDLVRRRADGELEFLGRVDRQVKVRGFRIEPGEIEAALIHHPEVREAVVVVRDEEPARGRLIGYVTPADPACRPEPARLRAALAAALPAHMVPSAVVVLDALPLTPQHKIDLRALPAPGGTPAEQHVEPRTDDERTLAAIWADVLGVDTVGVTDDFFDLGGDSILAARTLTRVREAFGVRLSLRDVFTARTVAALAPLTAEPSAAAPPEPIPSAPRSEPVPLSSAQRRLWFLDDLADGGTEYNTGVALRLRGPLDTPALERALRRLAARHDSLRTTFATVDGQGVQLVAAEAELPLRTSDVGHLPADRRDQAVEHLLTEELRRPHDLTTGPLTRATLVRRAAEDHVLLLAQHHIVTDGWSVGVLTRDLAALYRAEAAGEPDGLPRPGVQYPDFALWERERHTADADDLAYWKRHLAGLQQLELPTDRPRPAVRTTAGAAHRQDIPRHLVDRLRQLAAGRGTTVFTVFAAAAAVLFARYSGQRDVAFGTVTNGRDRRELEDVTGFFANTVVLRGEVDDAATVDRFVETMRATVLDAFAHDGVPFDRVVEELAPPRDPSRTPLVQVLVVQQAAPARPPMAAGVRIEEHPLPRPAARFDLVLEFAPRADGGCELTVEYNTDLFETATVARMSRQLHHLLEGMADGPHRTLAELPLLSEDERRMLLHSWNPPAPAGDRADGATLPALFEEQVARTPDRTAVTCGETRLDYAGLNRRANRLARLLAARGAGPESLVALCLPRTADLLPVLWAVLKSGAGYLPVDPAYPAERIRFMLADAAPALVLATRETAHALPEDCEPLLLEDIAPFDADADADAGAGAGAGAGAADPADADASDLTDADRTAPLHPSHPAYVIYTSGSTGRPKGVVVSHHSVAALAAWAEDTFGSRGFSHVVASTSLNFDVSVFELLCPLLAGGSVEVVADLTALADLPALTDGSGPRRAGLLSGVPSALSRVLGGDGAVEADTVVLAGEALPARTVRDIKDAMPAADVANIYGPTEATVYATAWFADGTAPDQAPPIGRPVARTRAYVLDRLLRPQPPGVTGELYLGGGGLARGYLRRPGLTSARFVADPFGAPGDRMYRTGDLVRWSADGQLEYLGRVDQQVKVRGFRIELGEVEEALRGCAGVAEAAATVRDGDGHRRLAGYVVPAPGARVEPEAVRRELGRTLPDYMVPSAVVVLPALPLNPNGKLDRGRLPDPAP</sequence>